<sequence>MSDCALHPNGQLKDASEIQWFNDPDPSSLHPLKHRSIQYPMISRIAKDYLAI</sequence>
<evidence type="ECO:0000313" key="1">
    <source>
        <dbReference type="EMBL" id="OAX33326.1"/>
    </source>
</evidence>
<protein>
    <recommendedName>
        <fullName evidence="4">HAT C-terminal dimerisation domain-containing protein</fullName>
    </recommendedName>
</protein>
<dbReference type="AlphaFoldDB" id="A0A1B7MLL6"/>
<accession>A0A1B7MLL6</accession>
<evidence type="ECO:0000313" key="3">
    <source>
        <dbReference type="Proteomes" id="UP000092154"/>
    </source>
</evidence>
<gene>
    <name evidence="2" type="ORF">K503DRAFT_775555</name>
    <name evidence="1" type="ORF">K503DRAFT_775718</name>
</gene>
<dbReference type="OrthoDB" id="2693399at2759"/>
<dbReference type="EMBL" id="KV448761">
    <property type="protein sequence ID" value="OAX33482.1"/>
    <property type="molecule type" value="Genomic_DNA"/>
</dbReference>
<evidence type="ECO:0000313" key="2">
    <source>
        <dbReference type="EMBL" id="OAX33482.1"/>
    </source>
</evidence>
<organism evidence="2 3">
    <name type="scientific">Rhizopogon vinicolor AM-OR11-026</name>
    <dbReference type="NCBI Taxonomy" id="1314800"/>
    <lineage>
        <taxon>Eukaryota</taxon>
        <taxon>Fungi</taxon>
        <taxon>Dikarya</taxon>
        <taxon>Basidiomycota</taxon>
        <taxon>Agaricomycotina</taxon>
        <taxon>Agaricomycetes</taxon>
        <taxon>Agaricomycetidae</taxon>
        <taxon>Boletales</taxon>
        <taxon>Suillineae</taxon>
        <taxon>Rhizopogonaceae</taxon>
        <taxon>Rhizopogon</taxon>
    </lineage>
</organism>
<proteinExistence type="predicted"/>
<name>A0A1B7MLL6_9AGAM</name>
<dbReference type="Proteomes" id="UP000092154">
    <property type="component" value="Unassembled WGS sequence"/>
</dbReference>
<evidence type="ECO:0008006" key="4">
    <source>
        <dbReference type="Google" id="ProtNLM"/>
    </source>
</evidence>
<dbReference type="EMBL" id="KV448789">
    <property type="protein sequence ID" value="OAX33326.1"/>
    <property type="molecule type" value="Genomic_DNA"/>
</dbReference>
<keyword evidence="3" id="KW-1185">Reference proteome</keyword>
<reference evidence="2 3" key="1">
    <citation type="submission" date="2016-06" db="EMBL/GenBank/DDBJ databases">
        <title>Comparative genomics of the ectomycorrhizal sister species Rhizopogon vinicolor and Rhizopogon vesiculosus (Basidiomycota: Boletales) reveals a divergence of the mating type B locus.</title>
        <authorList>
            <consortium name="DOE Joint Genome Institute"/>
            <person name="Mujic A.B."/>
            <person name="Kuo A."/>
            <person name="Tritt A."/>
            <person name="Lipzen A."/>
            <person name="Chen C."/>
            <person name="Johnson J."/>
            <person name="Sharma A."/>
            <person name="Barry K."/>
            <person name="Grigoriev I.V."/>
            <person name="Spatafora J.W."/>
        </authorList>
    </citation>
    <scope>NUCLEOTIDE SEQUENCE [LARGE SCALE GENOMIC DNA]</scope>
    <source>
        <strain evidence="2 3">AM-OR11-026</strain>
    </source>
</reference>